<accession>A0AA36H969</accession>
<gene>
    <name evidence="2" type="ORF">CYNAS_LOCUS18397</name>
</gene>
<dbReference type="AlphaFoldDB" id="A0AA36H969"/>
<dbReference type="EMBL" id="CATQJL010000316">
    <property type="protein sequence ID" value="CAJ0606414.1"/>
    <property type="molecule type" value="Genomic_DNA"/>
</dbReference>
<protein>
    <submittedName>
        <fullName evidence="2">Uncharacterized protein</fullName>
    </submittedName>
</protein>
<feature type="region of interest" description="Disordered" evidence="1">
    <location>
        <begin position="182"/>
        <end position="236"/>
    </location>
</feature>
<dbReference type="Proteomes" id="UP001176961">
    <property type="component" value="Unassembled WGS sequence"/>
</dbReference>
<comment type="caution">
    <text evidence="2">The sequence shown here is derived from an EMBL/GenBank/DDBJ whole genome shotgun (WGS) entry which is preliminary data.</text>
</comment>
<name>A0AA36H969_CYLNA</name>
<keyword evidence="3" id="KW-1185">Reference proteome</keyword>
<proteinExistence type="predicted"/>
<feature type="region of interest" description="Disordered" evidence="1">
    <location>
        <begin position="51"/>
        <end position="87"/>
    </location>
</feature>
<feature type="compositionally biased region" description="Polar residues" evidence="1">
    <location>
        <begin position="193"/>
        <end position="214"/>
    </location>
</feature>
<evidence type="ECO:0000256" key="1">
    <source>
        <dbReference type="SAM" id="MobiDB-lite"/>
    </source>
</evidence>
<sequence>MAPCAIVVARCPKRARASAEYSRDEQIVQGFYFEGTSRLSDVQEMETIRRNRHRRRSEWAGTEVEDTSGSQARRARLSLAPSTSSEPAALLSTLSQAAADEEVGPSQIVAEETADLSDVAPNETVALGEGGVRNVCEPKKEVLDDVEEIEIEKPRSDSSDSSELGLERVYATLEPVQALHTSTVHSPDVTEHGSAQQIGWSSSSEPGTSQQVPWSNEPGIERAPVGSAPPSQQPTLQSDALDVMRTCLSREIGSTEFSTPLYAMVARGTPLSSVTLQETLHHCRQVTQFDLQDLSRLVQSAKRSRHGISLFDNIETTRLLVENAISNRVLVNLLLTKNRDLESQIHVLRQICNKLTSGISESSSTISFSPDNLKKQHIIKRSSPFKELNLNELLAGYTAPSRVKHKTSLVINDFLRVIFRQVCGPDPSDIWNFPHRTSNVSRKPDLQDLPESIVITLNDFVLDALSLGNEDLEGYRLNSIRSLRTSYWISLGTSDEEREKKFNYLLEQKTFYCGQIRTCIAEALEDVRYYRLDKGKLVPSKVQT</sequence>
<evidence type="ECO:0000313" key="2">
    <source>
        <dbReference type="EMBL" id="CAJ0606414.1"/>
    </source>
</evidence>
<evidence type="ECO:0000313" key="3">
    <source>
        <dbReference type="Proteomes" id="UP001176961"/>
    </source>
</evidence>
<organism evidence="2 3">
    <name type="scientific">Cylicocyclus nassatus</name>
    <name type="common">Nematode worm</name>
    <dbReference type="NCBI Taxonomy" id="53992"/>
    <lineage>
        <taxon>Eukaryota</taxon>
        <taxon>Metazoa</taxon>
        <taxon>Ecdysozoa</taxon>
        <taxon>Nematoda</taxon>
        <taxon>Chromadorea</taxon>
        <taxon>Rhabditida</taxon>
        <taxon>Rhabditina</taxon>
        <taxon>Rhabditomorpha</taxon>
        <taxon>Strongyloidea</taxon>
        <taxon>Strongylidae</taxon>
        <taxon>Cylicocyclus</taxon>
    </lineage>
</organism>
<reference evidence="2" key="1">
    <citation type="submission" date="2023-07" db="EMBL/GenBank/DDBJ databases">
        <authorList>
            <consortium name="CYATHOMIX"/>
        </authorList>
    </citation>
    <scope>NUCLEOTIDE SEQUENCE</scope>
    <source>
        <strain evidence="2">N/A</strain>
    </source>
</reference>